<proteinExistence type="predicted"/>
<dbReference type="EMBL" id="JBBWWR010000014">
    <property type="protein sequence ID" value="KAK8953429.1"/>
    <property type="molecule type" value="Genomic_DNA"/>
</dbReference>
<name>A0ABR2LXH4_9ASPA</name>
<evidence type="ECO:0000313" key="2">
    <source>
        <dbReference type="Proteomes" id="UP001412067"/>
    </source>
</evidence>
<accession>A0ABR2LXH4</accession>
<dbReference type="Proteomes" id="UP001412067">
    <property type="component" value="Unassembled WGS sequence"/>
</dbReference>
<sequence length="70" mass="8000">MGDQEEAGQKKEISGSRKAEEQFIFFFFFFGAGEVEIKHLRSEEEICSEKLCLILVVGDEVAHRPQVRVP</sequence>
<evidence type="ECO:0000313" key="1">
    <source>
        <dbReference type="EMBL" id="KAK8953429.1"/>
    </source>
</evidence>
<gene>
    <name evidence="1" type="ORF">KSP40_PGU013502</name>
</gene>
<keyword evidence="2" id="KW-1185">Reference proteome</keyword>
<comment type="caution">
    <text evidence="1">The sequence shown here is derived from an EMBL/GenBank/DDBJ whole genome shotgun (WGS) entry which is preliminary data.</text>
</comment>
<reference evidence="1 2" key="1">
    <citation type="journal article" date="2022" name="Nat. Plants">
        <title>Genomes of leafy and leafless Platanthera orchids illuminate the evolution of mycoheterotrophy.</title>
        <authorList>
            <person name="Li M.H."/>
            <person name="Liu K.W."/>
            <person name="Li Z."/>
            <person name="Lu H.C."/>
            <person name="Ye Q.L."/>
            <person name="Zhang D."/>
            <person name="Wang J.Y."/>
            <person name="Li Y.F."/>
            <person name="Zhong Z.M."/>
            <person name="Liu X."/>
            <person name="Yu X."/>
            <person name="Liu D.K."/>
            <person name="Tu X.D."/>
            <person name="Liu B."/>
            <person name="Hao Y."/>
            <person name="Liao X.Y."/>
            <person name="Jiang Y.T."/>
            <person name="Sun W.H."/>
            <person name="Chen J."/>
            <person name="Chen Y.Q."/>
            <person name="Ai Y."/>
            <person name="Zhai J.W."/>
            <person name="Wu S.S."/>
            <person name="Zhou Z."/>
            <person name="Hsiao Y.Y."/>
            <person name="Wu W.L."/>
            <person name="Chen Y.Y."/>
            <person name="Lin Y.F."/>
            <person name="Hsu J.L."/>
            <person name="Li C.Y."/>
            <person name="Wang Z.W."/>
            <person name="Zhao X."/>
            <person name="Zhong W.Y."/>
            <person name="Ma X.K."/>
            <person name="Ma L."/>
            <person name="Huang J."/>
            <person name="Chen G.Z."/>
            <person name="Huang M.Z."/>
            <person name="Huang L."/>
            <person name="Peng D.H."/>
            <person name="Luo Y.B."/>
            <person name="Zou S.Q."/>
            <person name="Chen S.P."/>
            <person name="Lan S."/>
            <person name="Tsai W.C."/>
            <person name="Van de Peer Y."/>
            <person name="Liu Z.J."/>
        </authorList>
    </citation>
    <scope>NUCLEOTIDE SEQUENCE [LARGE SCALE GENOMIC DNA]</scope>
    <source>
        <strain evidence="1">Lor288</strain>
    </source>
</reference>
<protein>
    <submittedName>
        <fullName evidence="1">Uncharacterized protein</fullName>
    </submittedName>
</protein>
<organism evidence="1 2">
    <name type="scientific">Platanthera guangdongensis</name>
    <dbReference type="NCBI Taxonomy" id="2320717"/>
    <lineage>
        <taxon>Eukaryota</taxon>
        <taxon>Viridiplantae</taxon>
        <taxon>Streptophyta</taxon>
        <taxon>Embryophyta</taxon>
        <taxon>Tracheophyta</taxon>
        <taxon>Spermatophyta</taxon>
        <taxon>Magnoliopsida</taxon>
        <taxon>Liliopsida</taxon>
        <taxon>Asparagales</taxon>
        <taxon>Orchidaceae</taxon>
        <taxon>Orchidoideae</taxon>
        <taxon>Orchideae</taxon>
        <taxon>Orchidinae</taxon>
        <taxon>Platanthera</taxon>
    </lineage>
</organism>